<organism evidence="1 2">
    <name type="scientific">Catharanthus roseus</name>
    <name type="common">Madagascar periwinkle</name>
    <name type="synonym">Vinca rosea</name>
    <dbReference type="NCBI Taxonomy" id="4058"/>
    <lineage>
        <taxon>Eukaryota</taxon>
        <taxon>Viridiplantae</taxon>
        <taxon>Streptophyta</taxon>
        <taxon>Embryophyta</taxon>
        <taxon>Tracheophyta</taxon>
        <taxon>Spermatophyta</taxon>
        <taxon>Magnoliopsida</taxon>
        <taxon>eudicotyledons</taxon>
        <taxon>Gunneridae</taxon>
        <taxon>Pentapetalae</taxon>
        <taxon>asterids</taxon>
        <taxon>lamiids</taxon>
        <taxon>Gentianales</taxon>
        <taxon>Apocynaceae</taxon>
        <taxon>Rauvolfioideae</taxon>
        <taxon>Vinceae</taxon>
        <taxon>Catharanthinae</taxon>
        <taxon>Catharanthus</taxon>
    </lineage>
</organism>
<accession>A0ACB9ZSE3</accession>
<dbReference type="EMBL" id="CM044708">
    <property type="protein sequence ID" value="KAI5650340.1"/>
    <property type="molecule type" value="Genomic_DNA"/>
</dbReference>
<evidence type="ECO:0000313" key="2">
    <source>
        <dbReference type="Proteomes" id="UP001060085"/>
    </source>
</evidence>
<protein>
    <submittedName>
        <fullName evidence="1">Uncharacterized protein</fullName>
    </submittedName>
</protein>
<keyword evidence="2" id="KW-1185">Reference proteome</keyword>
<gene>
    <name evidence="1" type="ORF">M9H77_36345</name>
</gene>
<proteinExistence type="predicted"/>
<comment type="caution">
    <text evidence="1">The sequence shown here is derived from an EMBL/GenBank/DDBJ whole genome shotgun (WGS) entry which is preliminary data.</text>
</comment>
<evidence type="ECO:0000313" key="1">
    <source>
        <dbReference type="EMBL" id="KAI5650340.1"/>
    </source>
</evidence>
<reference evidence="2" key="1">
    <citation type="journal article" date="2023" name="Nat. Plants">
        <title>Single-cell RNA sequencing provides a high-resolution roadmap for understanding the multicellular compartmentation of specialized metabolism.</title>
        <authorList>
            <person name="Sun S."/>
            <person name="Shen X."/>
            <person name="Li Y."/>
            <person name="Li Y."/>
            <person name="Wang S."/>
            <person name="Li R."/>
            <person name="Zhang H."/>
            <person name="Shen G."/>
            <person name="Guo B."/>
            <person name="Wei J."/>
            <person name="Xu J."/>
            <person name="St-Pierre B."/>
            <person name="Chen S."/>
            <person name="Sun C."/>
        </authorList>
    </citation>
    <scope>NUCLEOTIDE SEQUENCE [LARGE SCALE GENOMIC DNA]</scope>
</reference>
<dbReference type="Proteomes" id="UP001060085">
    <property type="component" value="Linkage Group LG08"/>
</dbReference>
<name>A0ACB9ZSE3_CATRO</name>
<sequence>MYTIAVGVPSITKDQKYKIGQTPLFSQKIEIAEEFPFPGETPSRPPTPSVYVAESAIIFGIAVSSADGSKNTAAIVADLALISIAVASSILLQVGKNSPPMQIIEHSGPPLSYYISIS</sequence>